<keyword evidence="3" id="KW-0288">FMN</keyword>
<sequence length="354" mass="39429">MSKLFSPLQIKGISLKNRIVMSPMCQYSAIDGFVNDWHYTHYISRAIGGCGTIIQEATSVVPEGRISYADLGIWKDEHIGALKELTSAIEKYGAIPGIQLAHAGRKASCDLAWKGGHQIKSGVDSWQTVAPSPIPFYENDITPLELSSEDIKTIVDKFKEAAERAIKAGYKVLELHAAHGYLIHQFLSPITNHRSDEYGGSFENRIRFLLQIVDKILPLLNENLSLWVRISATDWVENGWNPDESVKLSSRLKSKGVDVIDVSTGGNVAHVKIPVAQGYQIPFASEIRQKTEVITGAVGLITQVSQAEDLLDKSKCDLVFIGRELLRNPYFALQAAIELDEDIDFQKQYERSFK</sequence>
<keyword evidence="5" id="KW-0560">Oxidoreductase</keyword>
<dbReference type="RefSeq" id="WP_134435351.1">
    <property type="nucleotide sequence ID" value="NZ_SOML01000001.1"/>
</dbReference>
<evidence type="ECO:0000313" key="7">
    <source>
        <dbReference type="EMBL" id="TFD98926.1"/>
    </source>
</evidence>
<dbReference type="GO" id="GO:0010181">
    <property type="term" value="F:FMN binding"/>
    <property type="evidence" value="ECO:0007669"/>
    <property type="project" value="InterPro"/>
</dbReference>
<evidence type="ECO:0000313" key="8">
    <source>
        <dbReference type="Proteomes" id="UP000297861"/>
    </source>
</evidence>
<organism evidence="7 8">
    <name type="scientific">Dysgonomonas capnocytophagoides</name>
    <dbReference type="NCBI Taxonomy" id="45254"/>
    <lineage>
        <taxon>Bacteria</taxon>
        <taxon>Pseudomonadati</taxon>
        <taxon>Bacteroidota</taxon>
        <taxon>Bacteroidia</taxon>
        <taxon>Bacteroidales</taxon>
        <taxon>Dysgonomonadaceae</taxon>
        <taxon>Dysgonomonas</taxon>
    </lineage>
</organism>
<dbReference type="InterPro" id="IPR044152">
    <property type="entry name" value="YqjM-like"/>
</dbReference>
<keyword evidence="4" id="KW-0521">NADP</keyword>
<dbReference type="PANTHER" id="PTHR43303">
    <property type="entry name" value="NADPH DEHYDROGENASE C23G7.10C-RELATED"/>
    <property type="match status" value="1"/>
</dbReference>
<dbReference type="Pfam" id="PF00724">
    <property type="entry name" value="Oxidored_FMN"/>
    <property type="match status" value="1"/>
</dbReference>
<gene>
    <name evidence="7" type="ORF">E2605_02240</name>
</gene>
<dbReference type="GO" id="GO:0003959">
    <property type="term" value="F:NADPH dehydrogenase activity"/>
    <property type="evidence" value="ECO:0007669"/>
    <property type="project" value="InterPro"/>
</dbReference>
<evidence type="ECO:0000256" key="5">
    <source>
        <dbReference type="ARBA" id="ARBA00023002"/>
    </source>
</evidence>
<dbReference type="Gene3D" id="3.20.20.70">
    <property type="entry name" value="Aldolase class I"/>
    <property type="match status" value="1"/>
</dbReference>
<dbReference type="InterPro" id="IPR013785">
    <property type="entry name" value="Aldolase_TIM"/>
</dbReference>
<dbReference type="EMBL" id="SOML01000001">
    <property type="protein sequence ID" value="TFD98926.1"/>
    <property type="molecule type" value="Genomic_DNA"/>
</dbReference>
<feature type="domain" description="NADH:flavin oxidoreductase/NADH oxidase N-terminal" evidence="6">
    <location>
        <begin position="3"/>
        <end position="337"/>
    </location>
</feature>
<accession>A0A4Y8LEF6</accession>
<dbReference type="GO" id="GO:0050661">
    <property type="term" value="F:NADP binding"/>
    <property type="evidence" value="ECO:0007669"/>
    <property type="project" value="InterPro"/>
</dbReference>
<dbReference type="OrthoDB" id="9772736at2"/>
<comment type="cofactor">
    <cofactor evidence="1">
        <name>FMN</name>
        <dbReference type="ChEBI" id="CHEBI:58210"/>
    </cofactor>
</comment>
<proteinExistence type="predicted"/>
<evidence type="ECO:0000256" key="2">
    <source>
        <dbReference type="ARBA" id="ARBA00022630"/>
    </source>
</evidence>
<keyword evidence="2" id="KW-0285">Flavoprotein</keyword>
<reference evidence="7 8" key="1">
    <citation type="submission" date="2019-03" db="EMBL/GenBank/DDBJ databases">
        <title>San Antonio Military Medical Center submission to MRSN (WRAIR), pending publication.</title>
        <authorList>
            <person name="Blyth D.M."/>
            <person name="Mccarthy S.L."/>
            <person name="Schall S.E."/>
            <person name="Stam J.A."/>
            <person name="Ong A.C."/>
            <person name="Mcgann P.T."/>
        </authorList>
    </citation>
    <scope>NUCLEOTIDE SEQUENCE [LARGE SCALE GENOMIC DNA]</scope>
    <source>
        <strain evidence="7 8">MRSN571793</strain>
    </source>
</reference>
<dbReference type="SUPFAM" id="SSF51395">
    <property type="entry name" value="FMN-linked oxidoreductases"/>
    <property type="match status" value="1"/>
</dbReference>
<dbReference type="AlphaFoldDB" id="A0A4Y8LEF6"/>
<evidence type="ECO:0000256" key="3">
    <source>
        <dbReference type="ARBA" id="ARBA00022643"/>
    </source>
</evidence>
<dbReference type="Proteomes" id="UP000297861">
    <property type="component" value="Unassembled WGS sequence"/>
</dbReference>
<dbReference type="STRING" id="1121485.GCA_000426485_00123"/>
<dbReference type="PANTHER" id="PTHR43303:SF4">
    <property type="entry name" value="NADPH DEHYDROGENASE C23G7.10C-RELATED"/>
    <property type="match status" value="1"/>
</dbReference>
<comment type="caution">
    <text evidence="7">The sequence shown here is derived from an EMBL/GenBank/DDBJ whole genome shotgun (WGS) entry which is preliminary data.</text>
</comment>
<evidence type="ECO:0000256" key="4">
    <source>
        <dbReference type="ARBA" id="ARBA00022857"/>
    </source>
</evidence>
<evidence type="ECO:0000256" key="1">
    <source>
        <dbReference type="ARBA" id="ARBA00001917"/>
    </source>
</evidence>
<name>A0A4Y8LEF6_9BACT</name>
<keyword evidence="8" id="KW-1185">Reference proteome</keyword>
<evidence type="ECO:0000259" key="6">
    <source>
        <dbReference type="Pfam" id="PF00724"/>
    </source>
</evidence>
<protein>
    <submittedName>
        <fullName evidence="7">NADH:flavin oxidoreductase/NADH oxidase</fullName>
    </submittedName>
</protein>
<dbReference type="InterPro" id="IPR001155">
    <property type="entry name" value="OxRdtase_FMN_N"/>
</dbReference>
<dbReference type="CDD" id="cd02932">
    <property type="entry name" value="OYE_YqiM_FMN"/>
    <property type="match status" value="1"/>
</dbReference>